<organism evidence="1 2">
    <name type="scientific">Helicobacter gastrofelis</name>
    <dbReference type="NCBI Taxonomy" id="2849642"/>
    <lineage>
        <taxon>Bacteria</taxon>
        <taxon>Pseudomonadati</taxon>
        <taxon>Campylobacterota</taxon>
        <taxon>Epsilonproteobacteria</taxon>
        <taxon>Campylobacterales</taxon>
        <taxon>Helicobacteraceae</taxon>
        <taxon>Helicobacter</taxon>
    </lineage>
</organism>
<gene>
    <name evidence="1" type="ORF">NHP190012_00360</name>
</gene>
<dbReference type="EMBL" id="AP024819">
    <property type="protein sequence ID" value="BCZ18394.1"/>
    <property type="molecule type" value="Genomic_DNA"/>
</dbReference>
<dbReference type="InterPro" id="IPR014094">
    <property type="entry name" value="LpoB"/>
</dbReference>
<proteinExistence type="predicted"/>
<evidence type="ECO:0000313" key="2">
    <source>
        <dbReference type="Proteomes" id="UP000826146"/>
    </source>
</evidence>
<dbReference type="RefSeq" id="WP_221271951.1">
    <property type="nucleotide sequence ID" value="NZ_AP024819.1"/>
</dbReference>
<dbReference type="Gene3D" id="3.40.50.10610">
    <property type="entry name" value="ABC-type transport auxiliary lipoprotein component"/>
    <property type="match status" value="1"/>
</dbReference>
<dbReference type="Proteomes" id="UP000826146">
    <property type="component" value="Chromosome"/>
</dbReference>
<dbReference type="Pfam" id="PF13036">
    <property type="entry name" value="LpoB"/>
    <property type="match status" value="1"/>
</dbReference>
<sequence>MGCNDAPTQTISKSTGLAADIVNTARRALASMLESPKIQQLQGAVFGVLDVANNTKQRLDTEQLTEILLKTLEESAHGKFFATRAFADNSADHTIGKARELQTPQPSSKKPTLFLDTSIIQRTNDQHTTNYILALRVVKISTGLEVWSGEFLTK</sequence>
<keyword evidence="2" id="KW-1185">Reference proteome</keyword>
<name>A0ABM7SEH4_9HELI</name>
<evidence type="ECO:0000313" key="1">
    <source>
        <dbReference type="EMBL" id="BCZ18394.1"/>
    </source>
</evidence>
<evidence type="ECO:0008006" key="3">
    <source>
        <dbReference type="Google" id="ProtNLM"/>
    </source>
</evidence>
<reference evidence="1 2" key="1">
    <citation type="submission" date="2021-07" db="EMBL/GenBank/DDBJ databases">
        <title>Novel Helicobacter sp. Isolated from a cat.</title>
        <authorList>
            <person name="Rimbara E."/>
            <person name="Suzuki M."/>
        </authorList>
    </citation>
    <scope>NUCLEOTIDE SEQUENCE [LARGE SCALE GENOMIC DNA]</scope>
    <source>
        <strain evidence="2">NHP19-012</strain>
    </source>
</reference>
<protein>
    <recommendedName>
        <fullName evidence="3">Lipoprotein</fullName>
    </recommendedName>
</protein>
<accession>A0ABM7SEH4</accession>